<dbReference type="SUPFAM" id="SSF47413">
    <property type="entry name" value="lambda repressor-like DNA-binding domains"/>
    <property type="match status" value="1"/>
</dbReference>
<dbReference type="Pfam" id="PF01381">
    <property type="entry name" value="HTH_3"/>
    <property type="match status" value="1"/>
</dbReference>
<dbReference type="AlphaFoldDB" id="A0AAJ1VB81"/>
<feature type="domain" description="HTH cro/C1-type" evidence="1">
    <location>
        <begin position="51"/>
        <end position="82"/>
    </location>
</feature>
<dbReference type="CDD" id="cd00093">
    <property type="entry name" value="HTH_XRE"/>
    <property type="match status" value="1"/>
</dbReference>
<accession>A0AAJ1VB81</accession>
<dbReference type="Gene3D" id="1.10.260.40">
    <property type="entry name" value="lambda repressor-like DNA-binding domains"/>
    <property type="match status" value="1"/>
</dbReference>
<evidence type="ECO:0000313" key="3">
    <source>
        <dbReference type="Proteomes" id="UP001238973"/>
    </source>
</evidence>
<sequence length="108" mass="12774">MTNYRMTDEEFETLAEALFAPSKEIEPRRHDVESWIEEQSEEWEEVGEECRTLRKIYGITVKELSSMLGISTTRIYKFENGQPIRDAFLVENAYRMAVTIYQLSRNPM</sequence>
<reference evidence="2" key="1">
    <citation type="submission" date="2023-06" db="EMBL/GenBank/DDBJ databases">
        <title>Comparative genomics of Bacillaceae isolates and their secondary metabolite potential.</title>
        <authorList>
            <person name="Song L."/>
            <person name="Nielsen L.J."/>
            <person name="Mohite O."/>
            <person name="Xu X."/>
            <person name="Weber T."/>
            <person name="Kovacs A.T."/>
        </authorList>
    </citation>
    <scope>NUCLEOTIDE SEQUENCE</scope>
    <source>
        <strain evidence="2">G1S1</strain>
    </source>
</reference>
<evidence type="ECO:0000259" key="1">
    <source>
        <dbReference type="PROSITE" id="PS50943"/>
    </source>
</evidence>
<dbReference type="Proteomes" id="UP001238973">
    <property type="component" value="Unassembled WGS sequence"/>
</dbReference>
<evidence type="ECO:0000313" key="2">
    <source>
        <dbReference type="EMBL" id="MDM5283120.1"/>
    </source>
</evidence>
<dbReference type="InterPro" id="IPR010982">
    <property type="entry name" value="Lambda_DNA-bd_dom_sf"/>
</dbReference>
<dbReference type="InterPro" id="IPR001387">
    <property type="entry name" value="Cro/C1-type_HTH"/>
</dbReference>
<comment type="caution">
    <text evidence="2">The sequence shown here is derived from an EMBL/GenBank/DDBJ whole genome shotgun (WGS) entry which is preliminary data.</text>
</comment>
<proteinExistence type="predicted"/>
<name>A0AAJ1VB81_9BACI</name>
<dbReference type="GO" id="GO:0003677">
    <property type="term" value="F:DNA binding"/>
    <property type="evidence" value="ECO:0007669"/>
    <property type="project" value="InterPro"/>
</dbReference>
<organism evidence="2 3">
    <name type="scientific">Peribacillus frigoritolerans</name>
    <dbReference type="NCBI Taxonomy" id="450367"/>
    <lineage>
        <taxon>Bacteria</taxon>
        <taxon>Bacillati</taxon>
        <taxon>Bacillota</taxon>
        <taxon>Bacilli</taxon>
        <taxon>Bacillales</taxon>
        <taxon>Bacillaceae</taxon>
        <taxon>Peribacillus</taxon>
    </lineage>
</organism>
<dbReference type="EMBL" id="JAUCFI010000003">
    <property type="protein sequence ID" value="MDM5283120.1"/>
    <property type="molecule type" value="Genomic_DNA"/>
</dbReference>
<gene>
    <name evidence="2" type="ORF">QUF85_07375</name>
</gene>
<dbReference type="RefSeq" id="WP_289349292.1">
    <property type="nucleotide sequence ID" value="NZ_JAUCFI010000003.1"/>
</dbReference>
<dbReference type="PROSITE" id="PS50943">
    <property type="entry name" value="HTH_CROC1"/>
    <property type="match status" value="1"/>
</dbReference>
<protein>
    <submittedName>
        <fullName evidence="2">Helix-turn-helix transcriptional regulator</fullName>
    </submittedName>
</protein>